<dbReference type="EC" id="5.3.3.1" evidence="11"/>
<evidence type="ECO:0000256" key="4">
    <source>
        <dbReference type="ARBA" id="ARBA00022630"/>
    </source>
</evidence>
<dbReference type="SUPFAM" id="SSF51905">
    <property type="entry name" value="FAD/NAD(P)-binding domain"/>
    <property type="match status" value="1"/>
</dbReference>
<evidence type="ECO:0000256" key="6">
    <source>
        <dbReference type="ARBA" id="ARBA00023002"/>
    </source>
</evidence>
<evidence type="ECO:0000256" key="14">
    <source>
        <dbReference type="ARBA" id="ARBA00049744"/>
    </source>
</evidence>
<keyword evidence="4" id="KW-0285">Flavoprotein</keyword>
<comment type="pathway">
    <text evidence="12">Steroid metabolism; cholesterol degradation.</text>
</comment>
<evidence type="ECO:0000256" key="11">
    <source>
        <dbReference type="ARBA" id="ARBA00038856"/>
    </source>
</evidence>
<dbReference type="Gene3D" id="3.30.410.10">
    <property type="entry name" value="Cholesterol Oxidase, domain 2"/>
    <property type="match status" value="1"/>
</dbReference>
<evidence type="ECO:0000256" key="7">
    <source>
        <dbReference type="ARBA" id="ARBA00023098"/>
    </source>
</evidence>
<keyword evidence="7" id="KW-0443">Lipid metabolism</keyword>
<evidence type="ECO:0000256" key="12">
    <source>
        <dbReference type="ARBA" id="ARBA00049645"/>
    </source>
</evidence>
<keyword evidence="5" id="KW-0274">FAD</keyword>
<dbReference type="EMBL" id="JBHSFP010000002">
    <property type="protein sequence ID" value="MFC4530145.1"/>
    <property type="molecule type" value="Genomic_DNA"/>
</dbReference>
<evidence type="ECO:0000256" key="3">
    <source>
        <dbReference type="ARBA" id="ARBA00022548"/>
    </source>
</evidence>
<evidence type="ECO:0000256" key="8">
    <source>
        <dbReference type="ARBA" id="ARBA00023166"/>
    </source>
</evidence>
<dbReference type="PANTHER" id="PTHR47470:SF1">
    <property type="entry name" value="FAD-DEPENDENT OXIDOREDUCTASE 2 FAD BINDING DOMAIN-CONTAINING PROTEIN"/>
    <property type="match status" value="1"/>
</dbReference>
<name>A0ABV9CBU5_9ACTN</name>
<gene>
    <name evidence="18" type="ORF">ACFO60_05160</name>
</gene>
<evidence type="ECO:0000256" key="15">
    <source>
        <dbReference type="ARBA" id="ARBA00049778"/>
    </source>
</evidence>
<evidence type="ECO:0000256" key="1">
    <source>
        <dbReference type="ARBA" id="ARBA00001974"/>
    </source>
</evidence>
<keyword evidence="19" id="KW-1185">Reference proteome</keyword>
<evidence type="ECO:0000256" key="10">
    <source>
        <dbReference type="ARBA" id="ARBA00023235"/>
    </source>
</evidence>
<dbReference type="InterPro" id="IPR007867">
    <property type="entry name" value="GMC_OxRtase_C"/>
</dbReference>
<dbReference type="InterPro" id="IPR036188">
    <property type="entry name" value="FAD/NAD-bd_sf"/>
</dbReference>
<proteinExistence type="inferred from homology"/>
<keyword evidence="9" id="KW-0753">Steroid metabolism</keyword>
<dbReference type="RefSeq" id="WP_380837600.1">
    <property type="nucleotide sequence ID" value="NZ_JBHSFP010000002.1"/>
</dbReference>
<dbReference type="PANTHER" id="PTHR47470">
    <property type="entry name" value="CHOLESTEROL OXIDASE"/>
    <property type="match status" value="1"/>
</dbReference>
<accession>A0ABV9CBU5</accession>
<dbReference type="EC" id="1.1.3.6" evidence="13"/>
<evidence type="ECO:0000256" key="9">
    <source>
        <dbReference type="ARBA" id="ARBA00023221"/>
    </source>
</evidence>
<comment type="similarity">
    <text evidence="2">Belongs to the GMC oxidoreductase family.</text>
</comment>
<sequence>MRDTEALVVGSGFGGAIAALRLGEAGVQTLVLERGRRWPVTDAHDTFATYDAPDGRAAWLSPVTVAPAQEGLPIDVYTGVLERVKGNGIDVLVGAGVGGGSLVYNTVLYQPRRDLFGRVFPNWLSYDEMDDVWYPKVREAVGVSTMPADVLAHEHYRGQRVLLEEAAAAGMTARLFELGLDWDVIRAELAGAVPASQIAGQVWYGANSGAKRSLDRTYLPMAEATGNVEVLPLHQVTDVRENGTGYLVTVDELDDNGRVIARRDIHTRHLFLAAGSVATTRLLVRARDTGALPKLDDAVGTRWGANGDLVIIRSGLPPTGPSEGGPAGVVLEDLDNPVAPIAMAAMPIPQAGMPEGFMGLIGMGLGPAKGAFAYDKRTDTVGLTWPADDPEATVIADGARSAFERLGTGKIEAIDAGLTGHPCGGVPLGLATDEYGRVNGYTGLYVVDGALLPGGSAACTNPALTIGALAERALAAIVPDIVEE</sequence>
<keyword evidence="6" id="KW-0560">Oxidoreductase</keyword>
<feature type="domain" description="Glucose-methanol-choline oxidoreductase C-terminal" evidence="17">
    <location>
        <begin position="419"/>
        <end position="470"/>
    </location>
</feature>
<dbReference type="Proteomes" id="UP001596004">
    <property type="component" value="Unassembled WGS sequence"/>
</dbReference>
<dbReference type="SUPFAM" id="SSF54373">
    <property type="entry name" value="FAD-linked reductases, C-terminal domain"/>
    <property type="match status" value="1"/>
</dbReference>
<dbReference type="InterPro" id="IPR052542">
    <property type="entry name" value="Cholesterol_Oxidase"/>
</dbReference>
<evidence type="ECO:0000313" key="18">
    <source>
        <dbReference type="EMBL" id="MFC4530145.1"/>
    </source>
</evidence>
<reference evidence="19" key="1">
    <citation type="journal article" date="2019" name="Int. J. Syst. Evol. Microbiol.">
        <title>The Global Catalogue of Microorganisms (GCM) 10K type strain sequencing project: providing services to taxonomists for standard genome sequencing and annotation.</title>
        <authorList>
            <consortium name="The Broad Institute Genomics Platform"/>
            <consortium name="The Broad Institute Genome Sequencing Center for Infectious Disease"/>
            <person name="Wu L."/>
            <person name="Ma J."/>
        </authorList>
    </citation>
    <scope>NUCLEOTIDE SEQUENCE [LARGE SCALE GENOMIC DNA]</scope>
    <source>
        <strain evidence="19">CGMCC 4.7132</strain>
    </source>
</reference>
<dbReference type="Pfam" id="PF05199">
    <property type="entry name" value="GMC_oxred_C"/>
    <property type="match status" value="1"/>
</dbReference>
<keyword evidence="8" id="KW-1207">Sterol metabolism</keyword>
<dbReference type="Pfam" id="PF00732">
    <property type="entry name" value="GMC_oxred_N"/>
    <property type="match status" value="1"/>
</dbReference>
<organism evidence="18 19">
    <name type="scientific">Sphaerisporangium dianthi</name>
    <dbReference type="NCBI Taxonomy" id="1436120"/>
    <lineage>
        <taxon>Bacteria</taxon>
        <taxon>Bacillati</taxon>
        <taxon>Actinomycetota</taxon>
        <taxon>Actinomycetes</taxon>
        <taxon>Streptosporangiales</taxon>
        <taxon>Streptosporangiaceae</taxon>
        <taxon>Sphaerisporangium</taxon>
    </lineage>
</organism>
<dbReference type="InterPro" id="IPR000172">
    <property type="entry name" value="GMC_OxRdtase_N"/>
</dbReference>
<comment type="cofactor">
    <cofactor evidence="1">
        <name>FAD</name>
        <dbReference type="ChEBI" id="CHEBI:57692"/>
    </cofactor>
</comment>
<evidence type="ECO:0000256" key="5">
    <source>
        <dbReference type="ARBA" id="ARBA00022827"/>
    </source>
</evidence>
<dbReference type="Gene3D" id="3.50.50.60">
    <property type="entry name" value="FAD/NAD(P)-binding domain"/>
    <property type="match status" value="1"/>
</dbReference>
<keyword evidence="3" id="KW-0153">Cholesterol metabolism</keyword>
<evidence type="ECO:0000256" key="13">
    <source>
        <dbReference type="ARBA" id="ARBA00049723"/>
    </source>
</evidence>
<evidence type="ECO:0000259" key="16">
    <source>
        <dbReference type="Pfam" id="PF00732"/>
    </source>
</evidence>
<protein>
    <recommendedName>
        <fullName evidence="14">Cholesterol oxidase</fullName>
        <ecNumber evidence="13">1.1.3.6</ecNumber>
        <ecNumber evidence="11">5.3.3.1</ecNumber>
    </recommendedName>
    <alternativeName>
        <fullName evidence="15">Cholesterol isomerase</fullName>
    </alternativeName>
</protein>
<evidence type="ECO:0000313" key="19">
    <source>
        <dbReference type="Proteomes" id="UP001596004"/>
    </source>
</evidence>
<comment type="caution">
    <text evidence="18">The sequence shown here is derived from an EMBL/GenBank/DDBJ whole genome shotgun (WGS) entry which is preliminary data.</text>
</comment>
<evidence type="ECO:0000256" key="2">
    <source>
        <dbReference type="ARBA" id="ARBA00010790"/>
    </source>
</evidence>
<feature type="domain" description="Glucose-methanol-choline oxidoreductase N-terminal" evidence="16">
    <location>
        <begin position="85"/>
        <end position="285"/>
    </location>
</feature>
<keyword evidence="10" id="KW-0413">Isomerase</keyword>
<evidence type="ECO:0000259" key="17">
    <source>
        <dbReference type="Pfam" id="PF05199"/>
    </source>
</evidence>